<gene>
    <name evidence="4" type="ORF">FC84_GL000754</name>
</gene>
<dbReference type="Gene3D" id="3.90.550.10">
    <property type="entry name" value="Spore Coat Polysaccharide Biosynthesis Protein SpsA, Chain A"/>
    <property type="match status" value="1"/>
</dbReference>
<dbReference type="PANTHER" id="PTHR22916">
    <property type="entry name" value="GLYCOSYLTRANSFERASE"/>
    <property type="match status" value="1"/>
</dbReference>
<feature type="domain" description="Glycosyltransferase 2-like" evidence="3">
    <location>
        <begin position="7"/>
        <end position="155"/>
    </location>
</feature>
<dbReference type="RefSeq" id="WP_057757135.1">
    <property type="nucleotide sequence ID" value="NZ_AYYK01000016.1"/>
</dbReference>
<dbReference type="InterPro" id="IPR029044">
    <property type="entry name" value="Nucleotide-diphossugar_trans"/>
</dbReference>
<dbReference type="InterPro" id="IPR001173">
    <property type="entry name" value="Glyco_trans_2-like"/>
</dbReference>
<evidence type="ECO:0000313" key="5">
    <source>
        <dbReference type="Proteomes" id="UP000051813"/>
    </source>
</evidence>
<organism evidence="4 5">
    <name type="scientific">Lapidilactobacillus dextrinicus DSM 20335</name>
    <dbReference type="NCBI Taxonomy" id="1423738"/>
    <lineage>
        <taxon>Bacteria</taxon>
        <taxon>Bacillati</taxon>
        <taxon>Bacillota</taxon>
        <taxon>Bacilli</taxon>
        <taxon>Lactobacillales</taxon>
        <taxon>Lactobacillaceae</taxon>
        <taxon>Lapidilactobacillus</taxon>
    </lineage>
</organism>
<dbReference type="CDD" id="cd00761">
    <property type="entry name" value="Glyco_tranf_GTA_type"/>
    <property type="match status" value="1"/>
</dbReference>
<dbReference type="OrthoDB" id="396512at2"/>
<protein>
    <recommendedName>
        <fullName evidence="3">Glycosyltransferase 2-like domain-containing protein</fullName>
    </recommendedName>
</protein>
<evidence type="ECO:0000259" key="3">
    <source>
        <dbReference type="Pfam" id="PF00535"/>
    </source>
</evidence>
<dbReference type="SUPFAM" id="SSF53448">
    <property type="entry name" value="Nucleotide-diphospho-sugar transferases"/>
    <property type="match status" value="1"/>
</dbReference>
<reference evidence="4 5" key="1">
    <citation type="journal article" date="2015" name="Genome Announc.">
        <title>Expanding the biotechnology potential of lactobacilli through comparative genomics of 213 strains and associated genera.</title>
        <authorList>
            <person name="Sun Z."/>
            <person name="Harris H.M."/>
            <person name="McCann A."/>
            <person name="Guo C."/>
            <person name="Argimon S."/>
            <person name="Zhang W."/>
            <person name="Yang X."/>
            <person name="Jeffery I.B."/>
            <person name="Cooney J.C."/>
            <person name="Kagawa T.F."/>
            <person name="Liu W."/>
            <person name="Song Y."/>
            <person name="Salvetti E."/>
            <person name="Wrobel A."/>
            <person name="Rasinkangas P."/>
            <person name="Parkhill J."/>
            <person name="Rea M.C."/>
            <person name="O'Sullivan O."/>
            <person name="Ritari J."/>
            <person name="Douillard F.P."/>
            <person name="Paul Ross R."/>
            <person name="Yang R."/>
            <person name="Briner A.E."/>
            <person name="Felis G.E."/>
            <person name="de Vos W.M."/>
            <person name="Barrangou R."/>
            <person name="Klaenhammer T.R."/>
            <person name="Caufield P.W."/>
            <person name="Cui Y."/>
            <person name="Zhang H."/>
            <person name="O'Toole P.W."/>
        </authorList>
    </citation>
    <scope>NUCLEOTIDE SEQUENCE [LARGE SCALE GENOMIC DNA]</scope>
    <source>
        <strain evidence="4 5">DSM 20335</strain>
    </source>
</reference>
<dbReference type="PATRIC" id="fig|1423738.3.peg.763"/>
<name>A0A0R2BGT0_9LACO</name>
<proteinExistence type="predicted"/>
<dbReference type="AlphaFoldDB" id="A0A0R2BGT0"/>
<accession>A0A0R2BGT0</accession>
<keyword evidence="5" id="KW-1185">Reference proteome</keyword>
<dbReference type="GO" id="GO:0016757">
    <property type="term" value="F:glycosyltransferase activity"/>
    <property type="evidence" value="ECO:0007669"/>
    <property type="project" value="UniProtKB-KW"/>
</dbReference>
<dbReference type="EMBL" id="AYYK01000016">
    <property type="protein sequence ID" value="KRM78497.1"/>
    <property type="molecule type" value="Genomic_DNA"/>
</dbReference>
<evidence type="ECO:0000313" key="4">
    <source>
        <dbReference type="EMBL" id="KRM78497.1"/>
    </source>
</evidence>
<sequence>MTKPLVSIIISIYNVAPYLQRCLDSLVQQDYPEIELLLIDDGATDKSGEICDEYVANNSLIHVFHKVNGGLADTRNYGLQQAHGEYVIFFDGDDFADIRYVSTLVTAADSIKADITGCGYYVEELDRYETTLSRTPNPFIDGRYTNMTFQQIPVDATVIQILGYTWNKLYRRQFLQQQQLSFEKGLSLIEDIDFNARAFAKAEQLVFIKTPLVYYCQRPRRTLGSAANYERPFLLRQRALNSVRELLTQWQTPTGLVEQTVSTIYVDNVKSYIIMLNQSGLSKQSRLNKLIEIMNQPDNRYFVKQYQPQGWQGRLVKFLLQQRRGGWLLRLEQLRHS</sequence>
<dbReference type="STRING" id="1423738.FC84_GL000754"/>
<evidence type="ECO:0000256" key="1">
    <source>
        <dbReference type="ARBA" id="ARBA00022676"/>
    </source>
</evidence>
<evidence type="ECO:0000256" key="2">
    <source>
        <dbReference type="ARBA" id="ARBA00022679"/>
    </source>
</evidence>
<keyword evidence="1" id="KW-0328">Glycosyltransferase</keyword>
<dbReference type="Pfam" id="PF00535">
    <property type="entry name" value="Glycos_transf_2"/>
    <property type="match status" value="1"/>
</dbReference>
<dbReference type="Proteomes" id="UP000051813">
    <property type="component" value="Unassembled WGS sequence"/>
</dbReference>
<comment type="caution">
    <text evidence="4">The sequence shown here is derived from an EMBL/GenBank/DDBJ whole genome shotgun (WGS) entry which is preliminary data.</text>
</comment>
<keyword evidence="2" id="KW-0808">Transferase</keyword>
<dbReference type="PANTHER" id="PTHR22916:SF51">
    <property type="entry name" value="GLYCOSYLTRANSFERASE EPSH-RELATED"/>
    <property type="match status" value="1"/>
</dbReference>